<sequence length="111" mass="12102">MACYFCGGNITTCCLNCVFCGAISSGYAVKESVVVAFGDGKCQVPSTWRYPHAPHKEVALCMEVEIQFYDIKCFVVLVKDGEKPVRISAVREGASSNLKDSIMSVELKLPL</sequence>
<dbReference type="Proteomes" id="UP000624404">
    <property type="component" value="Unassembled WGS sequence"/>
</dbReference>
<evidence type="ECO:0000313" key="2">
    <source>
        <dbReference type="Proteomes" id="UP000624404"/>
    </source>
</evidence>
<protein>
    <submittedName>
        <fullName evidence="1">347ad4e2-21cd-4d1c-9c5f-b787070fbfc0-CDS</fullName>
    </submittedName>
</protein>
<comment type="caution">
    <text evidence="1">The sequence shown here is derived from an EMBL/GenBank/DDBJ whole genome shotgun (WGS) entry which is preliminary data.</text>
</comment>
<dbReference type="AlphaFoldDB" id="A0A8H2VKQ0"/>
<gene>
    <name evidence="1" type="ORF">SCLTRI_LOCUS56</name>
</gene>
<reference evidence="1" key="1">
    <citation type="submission" date="2020-10" db="EMBL/GenBank/DDBJ databases">
        <authorList>
            <person name="Kusch S."/>
        </authorList>
    </citation>
    <scope>NUCLEOTIDE SEQUENCE</scope>
    <source>
        <strain evidence="1">SwB9</strain>
    </source>
</reference>
<proteinExistence type="predicted"/>
<evidence type="ECO:0000313" key="1">
    <source>
        <dbReference type="EMBL" id="CAD6439117.1"/>
    </source>
</evidence>
<organism evidence="1 2">
    <name type="scientific">Sclerotinia trifoliorum</name>
    <dbReference type="NCBI Taxonomy" id="28548"/>
    <lineage>
        <taxon>Eukaryota</taxon>
        <taxon>Fungi</taxon>
        <taxon>Dikarya</taxon>
        <taxon>Ascomycota</taxon>
        <taxon>Pezizomycotina</taxon>
        <taxon>Leotiomycetes</taxon>
        <taxon>Helotiales</taxon>
        <taxon>Sclerotiniaceae</taxon>
        <taxon>Sclerotinia</taxon>
    </lineage>
</organism>
<dbReference type="EMBL" id="CAJHIA010000002">
    <property type="protein sequence ID" value="CAD6439117.1"/>
    <property type="molecule type" value="Genomic_DNA"/>
</dbReference>
<accession>A0A8H2VKQ0</accession>
<dbReference type="OrthoDB" id="10439776at2759"/>
<keyword evidence="2" id="KW-1185">Reference proteome</keyword>
<name>A0A8H2VKQ0_9HELO</name>